<gene>
    <name evidence="9" type="ORF">HMPREF9104_02836</name>
</gene>
<accession>H1LJP4</accession>
<dbReference type="HOGENOM" id="CLU_002472_9_0_9"/>
<evidence type="ECO:0000256" key="1">
    <source>
        <dbReference type="ARBA" id="ARBA00006271"/>
    </source>
</evidence>
<evidence type="ECO:0000256" key="4">
    <source>
        <dbReference type="ARBA" id="ARBA00022840"/>
    </source>
</evidence>
<keyword evidence="2" id="KW-0547">Nucleotide-binding</keyword>
<reference evidence="9 10" key="1">
    <citation type="submission" date="2011-09" db="EMBL/GenBank/DDBJ databases">
        <authorList>
            <person name="Weinstock G."/>
            <person name="Sodergren E."/>
            <person name="Clifton S."/>
            <person name="Fulton L."/>
            <person name="Fulton B."/>
            <person name="Courtney L."/>
            <person name="Fronick C."/>
            <person name="Harrison M."/>
            <person name="Strong C."/>
            <person name="Farmer C."/>
            <person name="Delahaunty K."/>
            <person name="Markovic C."/>
            <person name="Hall O."/>
            <person name="Minx P."/>
            <person name="Tomlinson C."/>
            <person name="Mitreva M."/>
            <person name="Hou S."/>
            <person name="Chen J."/>
            <person name="Wollam A."/>
            <person name="Pepin K.H."/>
            <person name="Johnson M."/>
            <person name="Bhonagiri V."/>
            <person name="Zhang X."/>
            <person name="Suruliraj S."/>
            <person name="Warren W."/>
            <person name="Chinwalla A."/>
            <person name="Mardis E.R."/>
            <person name="Wilson R.K."/>
        </authorList>
    </citation>
    <scope>NUCLEOTIDE SEQUENCE [LARGE SCALE GENOMIC DNA]</scope>
    <source>
        <strain evidence="9 10">F0435</strain>
    </source>
</reference>
<organism evidence="9 10">
    <name type="scientific">Lentilactobacillus kisonensis F0435</name>
    <dbReference type="NCBI Taxonomy" id="797516"/>
    <lineage>
        <taxon>Bacteria</taxon>
        <taxon>Bacillati</taxon>
        <taxon>Bacillota</taxon>
        <taxon>Bacilli</taxon>
        <taxon>Lactobacillales</taxon>
        <taxon>Lactobacillaceae</taxon>
        <taxon>Lentilactobacillus</taxon>
    </lineage>
</organism>
<protein>
    <submittedName>
        <fullName evidence="9">MutS domain I protein</fullName>
    </submittedName>
</protein>
<proteinExistence type="inferred from homology"/>
<dbReference type="GO" id="GO:0006298">
    <property type="term" value="P:mismatch repair"/>
    <property type="evidence" value="ECO:0007669"/>
    <property type="project" value="InterPro"/>
</dbReference>
<dbReference type="GO" id="GO:0030983">
    <property type="term" value="F:mismatched DNA binding"/>
    <property type="evidence" value="ECO:0007669"/>
    <property type="project" value="InterPro"/>
</dbReference>
<evidence type="ECO:0000256" key="6">
    <source>
        <dbReference type="ARBA" id="ARBA00023204"/>
    </source>
</evidence>
<evidence type="ECO:0000259" key="8">
    <source>
        <dbReference type="Pfam" id="PF05188"/>
    </source>
</evidence>
<dbReference type="InterPro" id="IPR007695">
    <property type="entry name" value="DNA_mismatch_repair_MutS-lik_N"/>
</dbReference>
<keyword evidence="4" id="KW-0067">ATP-binding</keyword>
<dbReference type="InterPro" id="IPR016151">
    <property type="entry name" value="DNA_mismatch_repair_MutS_N"/>
</dbReference>
<evidence type="ECO:0000259" key="7">
    <source>
        <dbReference type="Pfam" id="PF01624"/>
    </source>
</evidence>
<keyword evidence="5" id="KW-0238">DNA-binding</keyword>
<evidence type="ECO:0000313" key="9">
    <source>
        <dbReference type="EMBL" id="EHO48487.1"/>
    </source>
</evidence>
<name>H1LJP4_9LACO</name>
<evidence type="ECO:0000256" key="3">
    <source>
        <dbReference type="ARBA" id="ARBA00022763"/>
    </source>
</evidence>
<comment type="similarity">
    <text evidence="1">Belongs to the DNA mismatch repair MutS family.</text>
</comment>
<keyword evidence="3" id="KW-0227">DNA damage</keyword>
<feature type="domain" description="DNA mismatch repair protein MutS-like N-terminal" evidence="7">
    <location>
        <begin position="7"/>
        <end position="117"/>
    </location>
</feature>
<dbReference type="SUPFAM" id="SSF55271">
    <property type="entry name" value="DNA repair protein MutS, domain I"/>
    <property type="match status" value="1"/>
</dbReference>
<dbReference type="InterPro" id="IPR036678">
    <property type="entry name" value="MutS_con_dom_sf"/>
</dbReference>
<comment type="caution">
    <text evidence="9">The sequence shown here is derived from an EMBL/GenBank/DDBJ whole genome shotgun (WGS) entry which is preliminary data.</text>
</comment>
<feature type="domain" description="DNA mismatch repair protein MutS connector" evidence="8">
    <location>
        <begin position="127"/>
        <end position="196"/>
    </location>
</feature>
<dbReference type="GO" id="GO:0005524">
    <property type="term" value="F:ATP binding"/>
    <property type="evidence" value="ECO:0007669"/>
    <property type="project" value="UniProtKB-KW"/>
</dbReference>
<dbReference type="Pfam" id="PF05188">
    <property type="entry name" value="MutS_II"/>
    <property type="match status" value="1"/>
</dbReference>
<evidence type="ECO:0000313" key="10">
    <source>
        <dbReference type="Proteomes" id="UP000005025"/>
    </source>
</evidence>
<keyword evidence="6" id="KW-0234">DNA repair</keyword>
<dbReference type="Gene3D" id="3.40.1170.10">
    <property type="entry name" value="DNA repair protein MutS, domain I"/>
    <property type="match status" value="1"/>
</dbReference>
<sequence>MAKQAQTPMMVQYQKIKDQYPDAFLFYRLGDFYEMFNDDAIKGSQLLELTLTNRSRNAKHPIPMCGVPHKAVKNYIDILVDQGYKVAICEQMEDPRLTKGMVKREVIQLVTPGTQVDVGSENAKTNNYLTAVVSNENGQEFAFAYVDLSTGELKVADLANQAELVNELVSLQTKETVVDSRCQMQFKRQLRNLVFCVQHNRNYRLTLR</sequence>
<dbReference type="AlphaFoldDB" id="H1LJP4"/>
<dbReference type="InterPro" id="IPR007860">
    <property type="entry name" value="DNA_mmatch_repair_MutS_con_dom"/>
</dbReference>
<evidence type="ECO:0000256" key="2">
    <source>
        <dbReference type="ARBA" id="ARBA00022741"/>
    </source>
</evidence>
<dbReference type="PATRIC" id="fig|797516.3.peg.2552"/>
<dbReference type="STRING" id="797516.HMPREF9104_02836"/>
<dbReference type="Proteomes" id="UP000005025">
    <property type="component" value="Unassembled WGS sequence"/>
</dbReference>
<dbReference type="EMBL" id="AGRJ01000237">
    <property type="protein sequence ID" value="EHO48487.1"/>
    <property type="molecule type" value="Genomic_DNA"/>
</dbReference>
<dbReference type="Gene3D" id="3.30.420.110">
    <property type="entry name" value="MutS, connector domain"/>
    <property type="match status" value="1"/>
</dbReference>
<evidence type="ECO:0000256" key="5">
    <source>
        <dbReference type="ARBA" id="ARBA00023125"/>
    </source>
</evidence>
<dbReference type="SUPFAM" id="SSF53150">
    <property type="entry name" value="DNA repair protein MutS, domain II"/>
    <property type="match status" value="1"/>
</dbReference>
<dbReference type="Pfam" id="PF01624">
    <property type="entry name" value="MutS_I"/>
    <property type="match status" value="1"/>
</dbReference>
<dbReference type="FunFam" id="3.40.1170.10:FF:000001">
    <property type="entry name" value="DNA mismatch repair protein MutS"/>
    <property type="match status" value="1"/>
</dbReference>